<protein>
    <submittedName>
        <fullName evidence="3">Uncharacterized protein LOC111602139</fullName>
    </submittedName>
</protein>
<dbReference type="RefSeq" id="XP_023174855.2">
    <property type="nucleotide sequence ID" value="XM_023319087.2"/>
</dbReference>
<evidence type="ECO:0000313" key="3">
    <source>
        <dbReference type="RefSeq" id="XP_023174855.2"/>
    </source>
</evidence>
<feature type="chain" id="PRO_5026955804" evidence="1">
    <location>
        <begin position="19"/>
        <end position="134"/>
    </location>
</feature>
<dbReference type="AlphaFoldDB" id="A0A6J1M4G8"/>
<gene>
    <name evidence="3" type="primary">LOC111602139</name>
</gene>
<reference evidence="3" key="1">
    <citation type="submission" date="2025-08" db="UniProtKB">
        <authorList>
            <consortium name="RefSeq"/>
        </authorList>
    </citation>
    <scope>IDENTIFICATION</scope>
    <source>
        <strain evidence="3">15085-1641.00</strain>
        <tissue evidence="3">Whole body</tissue>
    </source>
</reference>
<accession>A0A6J1M4G8</accession>
<feature type="signal peptide" evidence="1">
    <location>
        <begin position="1"/>
        <end position="18"/>
    </location>
</feature>
<dbReference type="OMA" id="VNMDCYL"/>
<dbReference type="PANTHER" id="PTHR20898">
    <property type="entry name" value="DAEDALUS ON 3-RELATED-RELATED"/>
    <property type="match status" value="1"/>
</dbReference>
<evidence type="ECO:0000313" key="2">
    <source>
        <dbReference type="Proteomes" id="UP000504633"/>
    </source>
</evidence>
<dbReference type="PANTHER" id="PTHR20898:SF0">
    <property type="entry name" value="DAEDALUS ON 3-RELATED"/>
    <property type="match status" value="1"/>
</dbReference>
<dbReference type="OrthoDB" id="7859583at2759"/>
<sequence length="134" mass="15575">MYLAWMVVIILWPEWSAGADRKIVYKTTNIECITNPKRVENVSCYVKAINWNKAVAQMDCDLIVPIRNFSVQFEAFKKGYSNQYHPFLVNVTFNACEIIAKRNFLPYGTLMYKIIKEYSNANHSCPFEALTCFP</sequence>
<keyword evidence="1" id="KW-0732">Signal</keyword>
<dbReference type="GeneID" id="111602139"/>
<dbReference type="Proteomes" id="UP000504633">
    <property type="component" value="Unplaced"/>
</dbReference>
<name>A0A6J1M4G8_DROHY</name>
<dbReference type="KEGG" id="dhe:111602139"/>
<dbReference type="Pfam" id="PF06477">
    <property type="entry name" value="DUF1091"/>
    <property type="match status" value="1"/>
</dbReference>
<organism evidence="2 3">
    <name type="scientific">Drosophila hydei</name>
    <name type="common">Fruit fly</name>
    <dbReference type="NCBI Taxonomy" id="7224"/>
    <lineage>
        <taxon>Eukaryota</taxon>
        <taxon>Metazoa</taxon>
        <taxon>Ecdysozoa</taxon>
        <taxon>Arthropoda</taxon>
        <taxon>Hexapoda</taxon>
        <taxon>Insecta</taxon>
        <taxon>Pterygota</taxon>
        <taxon>Neoptera</taxon>
        <taxon>Endopterygota</taxon>
        <taxon>Diptera</taxon>
        <taxon>Brachycera</taxon>
        <taxon>Muscomorpha</taxon>
        <taxon>Ephydroidea</taxon>
        <taxon>Drosophilidae</taxon>
        <taxon>Drosophila</taxon>
    </lineage>
</organism>
<keyword evidence="2" id="KW-1185">Reference proteome</keyword>
<dbReference type="InterPro" id="IPR010512">
    <property type="entry name" value="DUF1091"/>
</dbReference>
<proteinExistence type="predicted"/>
<evidence type="ECO:0000256" key="1">
    <source>
        <dbReference type="SAM" id="SignalP"/>
    </source>
</evidence>